<proteinExistence type="predicted"/>
<protein>
    <submittedName>
        <fullName evidence="2">Stage II sporulation protein P</fullName>
    </submittedName>
</protein>
<dbReference type="SUPFAM" id="SSF53187">
    <property type="entry name" value="Zn-dependent exopeptidases"/>
    <property type="match status" value="1"/>
</dbReference>
<organism evidence="2 3">
    <name type="scientific">Cytobacillus spartinae</name>
    <dbReference type="NCBI Taxonomy" id="3299023"/>
    <lineage>
        <taxon>Bacteria</taxon>
        <taxon>Bacillati</taxon>
        <taxon>Bacillota</taxon>
        <taxon>Bacilli</taxon>
        <taxon>Bacillales</taxon>
        <taxon>Bacillaceae</taxon>
        <taxon>Cytobacillus</taxon>
    </lineage>
</organism>
<keyword evidence="1" id="KW-0472">Membrane</keyword>
<dbReference type="RefSeq" id="WP_389363578.1">
    <property type="nucleotide sequence ID" value="NZ_JBIACK010000014.1"/>
</dbReference>
<evidence type="ECO:0000313" key="2">
    <source>
        <dbReference type="EMBL" id="MFE8703228.1"/>
    </source>
</evidence>
<sequence length="400" mass="44615">MKSHKASGFVVTIQGKNLLKILLVFLLLLFLIFSISGVMTSLNPEYRIKSSSINNAATNVNGNLLYQLIGFENHYFLQSLPEKEPMPNLSSLMFKASTNINFDDPRSLLGRELPAFSLFDGKIVVAGQGTNYTNMPIESSPPLEVLLSEKEASLKNTGEIVKTEETKTQNATLTTGDKKTVYVYFSHNRESFLPYLEGVTNPNRAYHSKINVTNIGDRLKERLEALGIGTTVDKTDIDANLKKKGWTFGKSYDESRNVVKAAMANNRDLNYFIDIHRDARRKKDTTITINGQAFAKLAFVVGAEHPNYEKNLRLASDIHKKLEENYPGLSRGIIEKKGAHTNGKFNQDLSANAMLLEFGGVDNTFEELNRSADAFAEVLADIYWQAEAVDQQTTVPAEES</sequence>
<dbReference type="EMBL" id="JBIACK010000014">
    <property type="protein sequence ID" value="MFE8703228.1"/>
    <property type="molecule type" value="Genomic_DNA"/>
</dbReference>
<accession>A0ABW6KG31</accession>
<keyword evidence="1" id="KW-1133">Transmembrane helix</keyword>
<evidence type="ECO:0000256" key="1">
    <source>
        <dbReference type="SAM" id="Phobius"/>
    </source>
</evidence>
<dbReference type="Proteomes" id="UP001601059">
    <property type="component" value="Unassembled WGS sequence"/>
</dbReference>
<keyword evidence="1" id="KW-0812">Transmembrane</keyword>
<comment type="caution">
    <text evidence="2">The sequence shown here is derived from an EMBL/GenBank/DDBJ whole genome shotgun (WGS) entry which is preliminary data.</text>
</comment>
<dbReference type="InterPro" id="IPR010897">
    <property type="entry name" value="Spore_II_P"/>
</dbReference>
<reference evidence="2 3" key="1">
    <citation type="submission" date="2024-08" db="EMBL/GenBank/DDBJ databases">
        <title>Two novel Cytobacillus novel species.</title>
        <authorList>
            <person name="Liu G."/>
        </authorList>
    </citation>
    <scope>NUCLEOTIDE SEQUENCE [LARGE SCALE GENOMIC DNA]</scope>
    <source>
        <strain evidence="2 3">FJAT-54145</strain>
    </source>
</reference>
<name>A0ABW6KG31_9BACI</name>
<evidence type="ECO:0000313" key="3">
    <source>
        <dbReference type="Proteomes" id="UP001601059"/>
    </source>
</evidence>
<dbReference type="Gene3D" id="3.40.630.40">
    <property type="entry name" value="Zn-dependent exopeptidases"/>
    <property type="match status" value="1"/>
</dbReference>
<dbReference type="Pfam" id="PF07454">
    <property type="entry name" value="SpoIIP"/>
    <property type="match status" value="1"/>
</dbReference>
<gene>
    <name evidence="2" type="primary">spoIIP</name>
    <name evidence="2" type="ORF">ACFYKX_21855</name>
</gene>
<feature type="transmembrane region" description="Helical" evidence="1">
    <location>
        <begin position="21"/>
        <end position="42"/>
    </location>
</feature>
<keyword evidence="3" id="KW-1185">Reference proteome</keyword>
<dbReference type="NCBIfam" id="TIGR02867">
    <property type="entry name" value="spore_II_P"/>
    <property type="match status" value="1"/>
</dbReference>